<name>A0ABD7GP88_9ENTR</name>
<feature type="non-terminal residue" evidence="2">
    <location>
        <position position="86"/>
    </location>
</feature>
<evidence type="ECO:0000313" key="3">
    <source>
        <dbReference type="Proteomes" id="UP000255291"/>
    </source>
</evidence>
<dbReference type="Pfam" id="PF06761">
    <property type="entry name" value="IcmF-related"/>
    <property type="match status" value="1"/>
</dbReference>
<organism evidence="2 3">
    <name type="scientific">Enterobacter roggenkampii</name>
    <dbReference type="NCBI Taxonomy" id="1812935"/>
    <lineage>
        <taxon>Bacteria</taxon>
        <taxon>Pseudomonadati</taxon>
        <taxon>Pseudomonadota</taxon>
        <taxon>Gammaproteobacteria</taxon>
        <taxon>Enterobacterales</taxon>
        <taxon>Enterobacteriaceae</taxon>
        <taxon>Enterobacter</taxon>
        <taxon>Enterobacter cloacae complex</taxon>
    </lineage>
</organism>
<dbReference type="RefSeq" id="WP_133297722.1">
    <property type="nucleotide sequence ID" value="NZ_QRBW01000316.1"/>
</dbReference>
<dbReference type="InterPro" id="IPR009612">
    <property type="entry name" value="IcmF-rel"/>
</dbReference>
<dbReference type="AlphaFoldDB" id="A0ABD7GP88"/>
<dbReference type="Proteomes" id="UP000255291">
    <property type="component" value="Unassembled WGS sequence"/>
</dbReference>
<sequence length="86" mass="9969">HTYDVLKSYLMLARPDKADADWLAKNVLVTWPKRQNVPDGTWQDLAPKLLGFYAQNLPAHPEWKFKPDAELISTVRQILLKQIGQR</sequence>
<feature type="non-terminal residue" evidence="2">
    <location>
        <position position="1"/>
    </location>
</feature>
<evidence type="ECO:0000313" key="2">
    <source>
        <dbReference type="EMBL" id="RDT52475.1"/>
    </source>
</evidence>
<protein>
    <recommendedName>
        <fullName evidence="1">IcmF-related domain-containing protein</fullName>
    </recommendedName>
</protein>
<feature type="domain" description="IcmF-related" evidence="1">
    <location>
        <begin position="2"/>
        <end position="81"/>
    </location>
</feature>
<comment type="caution">
    <text evidence="2">The sequence shown here is derived from an EMBL/GenBank/DDBJ whole genome shotgun (WGS) entry which is preliminary data.</text>
</comment>
<dbReference type="EMBL" id="QRBW01000316">
    <property type="protein sequence ID" value="RDT52475.1"/>
    <property type="molecule type" value="Genomic_DNA"/>
</dbReference>
<accession>A0ABD7GP88</accession>
<reference evidence="2 3" key="1">
    <citation type="submission" date="2018-07" db="EMBL/GenBank/DDBJ databases">
        <title>The use of a cohorting ward and systematic surveillance cultures for the control of a Klebsiella pneumoniae carbapenemase (KPC)-producing Enterobacteriaceae outbreak.</title>
        <authorList>
            <person name="Doi Y."/>
        </authorList>
    </citation>
    <scope>NUCLEOTIDE SEQUENCE [LARGE SCALE GENOMIC DNA]</scope>
    <source>
        <strain evidence="2 3">1-RC-17-04017</strain>
    </source>
</reference>
<gene>
    <name evidence="2" type="ORF">DXF87_26040</name>
</gene>
<proteinExistence type="predicted"/>
<evidence type="ECO:0000259" key="1">
    <source>
        <dbReference type="Pfam" id="PF06761"/>
    </source>
</evidence>